<dbReference type="SUPFAM" id="SSF52172">
    <property type="entry name" value="CheY-like"/>
    <property type="match status" value="1"/>
</dbReference>
<evidence type="ECO:0000313" key="3">
    <source>
        <dbReference type="EMBL" id="GMG36167.1"/>
    </source>
</evidence>
<organism evidence="3 4">
    <name type="scientific">Aspergillus oryzae</name>
    <name type="common">Yellow koji mold</name>
    <dbReference type="NCBI Taxonomy" id="5062"/>
    <lineage>
        <taxon>Eukaryota</taxon>
        <taxon>Fungi</taxon>
        <taxon>Dikarya</taxon>
        <taxon>Ascomycota</taxon>
        <taxon>Pezizomycotina</taxon>
        <taxon>Eurotiomycetes</taxon>
        <taxon>Eurotiomycetidae</taxon>
        <taxon>Eurotiales</taxon>
        <taxon>Aspergillaceae</taxon>
        <taxon>Aspergillus</taxon>
        <taxon>Aspergillus subgen. Circumdati</taxon>
    </lineage>
</organism>
<accession>A0AAN4YTF3</accession>
<sequence>MPIVDGIGSTKMIRQFEQETPPESLSRISRLNGRIPVFAVSASLFEKDAEKYISAGFDGWIMKPINFERLNTLLAGLRDDDVRNSTTYQPGKWENGGWFQGR</sequence>
<reference evidence="3" key="1">
    <citation type="submission" date="2023-04" db="EMBL/GenBank/DDBJ databases">
        <title>Aspergillus oryzae NBRC 4228.</title>
        <authorList>
            <person name="Ichikawa N."/>
            <person name="Sato H."/>
            <person name="Tonouchi N."/>
        </authorList>
    </citation>
    <scope>NUCLEOTIDE SEQUENCE</scope>
    <source>
        <strain evidence="3">NBRC 4228</strain>
    </source>
</reference>
<dbReference type="AlphaFoldDB" id="A0AAN4YTF3"/>
<dbReference type="InterPro" id="IPR001789">
    <property type="entry name" value="Sig_transdc_resp-reg_receiver"/>
</dbReference>
<gene>
    <name evidence="3" type="ORF">Aory04_001125300</name>
</gene>
<dbReference type="EMBL" id="BSYA01000191">
    <property type="protein sequence ID" value="GMG36167.1"/>
    <property type="molecule type" value="Genomic_DNA"/>
</dbReference>
<dbReference type="Proteomes" id="UP001165205">
    <property type="component" value="Unassembled WGS sequence"/>
</dbReference>
<evidence type="ECO:0000256" key="1">
    <source>
        <dbReference type="PROSITE-ProRule" id="PRU00169"/>
    </source>
</evidence>
<dbReference type="GO" id="GO:0000160">
    <property type="term" value="P:phosphorelay signal transduction system"/>
    <property type="evidence" value="ECO:0007669"/>
    <property type="project" value="InterPro"/>
</dbReference>
<dbReference type="PROSITE" id="PS50110">
    <property type="entry name" value="RESPONSE_REGULATORY"/>
    <property type="match status" value="1"/>
</dbReference>
<comment type="caution">
    <text evidence="3">The sequence shown here is derived from an EMBL/GenBank/DDBJ whole genome shotgun (WGS) entry which is preliminary data.</text>
</comment>
<name>A0AAN4YTF3_ASPOZ</name>
<proteinExistence type="predicted"/>
<dbReference type="Gene3D" id="3.40.50.2300">
    <property type="match status" value="1"/>
</dbReference>
<protein>
    <submittedName>
        <fullName evidence="3">Unnamed protein product</fullName>
    </submittedName>
</protein>
<comment type="caution">
    <text evidence="1">Lacks conserved residue(s) required for the propagation of feature annotation.</text>
</comment>
<dbReference type="InterPro" id="IPR011006">
    <property type="entry name" value="CheY-like_superfamily"/>
</dbReference>
<evidence type="ECO:0000259" key="2">
    <source>
        <dbReference type="PROSITE" id="PS50110"/>
    </source>
</evidence>
<evidence type="ECO:0000313" key="4">
    <source>
        <dbReference type="Proteomes" id="UP001165205"/>
    </source>
</evidence>
<feature type="domain" description="Response regulatory" evidence="2">
    <location>
        <begin position="1"/>
        <end position="78"/>
    </location>
</feature>